<dbReference type="EMBL" id="CBXI010000044">
    <property type="protein sequence ID" value="CDL92642.1"/>
    <property type="molecule type" value="Genomic_DNA"/>
</dbReference>
<dbReference type="Proteomes" id="UP000019482">
    <property type="component" value="Unassembled WGS sequence"/>
</dbReference>
<dbReference type="AlphaFoldDB" id="W6NLD3"/>
<dbReference type="InterPro" id="IPR009045">
    <property type="entry name" value="Zn_M74/Hedgehog-like"/>
</dbReference>
<reference evidence="3 4" key="1">
    <citation type="journal article" date="2015" name="Genome Announc.">
        <title>Draft Genome Sequence of Clostridium tyrobutyricum Strain DIVETGP, Isolated from Cow's Milk for Grana Padano Production.</title>
        <authorList>
            <person name="Soggiu A."/>
            <person name="Piras C."/>
            <person name="Gaiarsa S."/>
            <person name="Sassera D."/>
            <person name="Roncada P."/>
            <person name="Bendixen E."/>
            <person name="Brasca M."/>
            <person name="Bonizzi L."/>
        </authorList>
    </citation>
    <scope>NUCLEOTIDE SEQUENCE [LARGE SCALE GENOMIC DNA]</scope>
    <source>
        <strain evidence="3 4">DIVETGP</strain>
    </source>
</reference>
<keyword evidence="1" id="KW-0732">Signal</keyword>
<name>W6NLD3_CLOTY</name>
<evidence type="ECO:0000256" key="1">
    <source>
        <dbReference type="SAM" id="SignalP"/>
    </source>
</evidence>
<gene>
    <name evidence="3" type="ORF">CTDIVETGP_2712</name>
</gene>
<dbReference type="Gene3D" id="3.30.1380.10">
    <property type="match status" value="1"/>
</dbReference>
<organism evidence="3 4">
    <name type="scientific">Clostridium tyrobutyricum DIVETGP</name>
    <dbReference type="NCBI Taxonomy" id="1408889"/>
    <lineage>
        <taxon>Bacteria</taxon>
        <taxon>Bacillati</taxon>
        <taxon>Bacillota</taxon>
        <taxon>Clostridia</taxon>
        <taxon>Eubacteriales</taxon>
        <taxon>Clostridiaceae</taxon>
        <taxon>Clostridium</taxon>
    </lineage>
</organism>
<dbReference type="InterPro" id="IPR039561">
    <property type="entry name" value="Peptidase_M15C"/>
</dbReference>
<accession>W6NLD3</accession>
<feature type="chain" id="PRO_5004879012" description="Peptidase M15C domain-containing protein" evidence="1">
    <location>
        <begin position="21"/>
        <end position="300"/>
    </location>
</feature>
<dbReference type="GeneID" id="29419114"/>
<protein>
    <recommendedName>
        <fullName evidence="2">Peptidase M15C domain-containing protein</fullName>
    </recommendedName>
</protein>
<sequence>MKKIILILLVIFILTNSVKAEESKDYTVKMKQDLLCIMMAYPEYVKNVIKDDNGYVYIIMKSGRKILYDDKREKSFDEKLFNTDIQDMMEQFYPLGSIDKVMDKDSDPGRFRVYPLLEEVYGGSRNEIEKNLVITNLVYRNLQFNKNNKASDCLENAIKELVSISKNSGNIATALFPYSGTYNYRNISGTNLKSPHSFAIAIDLARDRRDYWKWTTEKEGTSRIKSYPKEIVDVFEKNNFVWGGKWSHFDILHFEYRPEIVLKSKYYGSRKNSLNKWYDGAPYDNNIVKGYINRINNGLN</sequence>
<dbReference type="SUPFAM" id="SSF55166">
    <property type="entry name" value="Hedgehog/DD-peptidase"/>
    <property type="match status" value="1"/>
</dbReference>
<keyword evidence="4" id="KW-1185">Reference proteome</keyword>
<evidence type="ECO:0000259" key="2">
    <source>
        <dbReference type="Pfam" id="PF13539"/>
    </source>
</evidence>
<evidence type="ECO:0000313" key="4">
    <source>
        <dbReference type="Proteomes" id="UP000019482"/>
    </source>
</evidence>
<feature type="domain" description="Peptidase M15C" evidence="2">
    <location>
        <begin position="190"/>
        <end position="256"/>
    </location>
</feature>
<dbReference type="RefSeq" id="WP_017894585.1">
    <property type="nucleotide sequence ID" value="NZ_CBXI010000044.1"/>
</dbReference>
<dbReference type="GO" id="GO:0008233">
    <property type="term" value="F:peptidase activity"/>
    <property type="evidence" value="ECO:0007669"/>
    <property type="project" value="InterPro"/>
</dbReference>
<feature type="signal peptide" evidence="1">
    <location>
        <begin position="1"/>
        <end position="20"/>
    </location>
</feature>
<dbReference type="OrthoDB" id="9799970at2"/>
<evidence type="ECO:0000313" key="3">
    <source>
        <dbReference type="EMBL" id="CDL92642.1"/>
    </source>
</evidence>
<dbReference type="Pfam" id="PF13539">
    <property type="entry name" value="Peptidase_M15_4"/>
    <property type="match status" value="1"/>
</dbReference>
<comment type="caution">
    <text evidence="3">The sequence shown here is derived from an EMBL/GenBank/DDBJ whole genome shotgun (WGS) entry which is preliminary data.</text>
</comment>
<proteinExistence type="predicted"/>